<evidence type="ECO:0008006" key="5">
    <source>
        <dbReference type="Google" id="ProtNLM"/>
    </source>
</evidence>
<gene>
    <name evidence="3" type="ORF">ACCQ41_04430</name>
</gene>
<keyword evidence="2" id="KW-1133">Transmembrane helix</keyword>
<feature type="region of interest" description="Disordered" evidence="1">
    <location>
        <begin position="199"/>
        <end position="285"/>
    </location>
</feature>
<dbReference type="EMBL" id="JBGMEI010000005">
    <property type="protein sequence ID" value="MFO3665487.1"/>
    <property type="molecule type" value="Genomic_DNA"/>
</dbReference>
<sequence length="331" mass="37491">MRDTVKFFSVITGFFRSLVTIMFLLGIAFTVLVDTNLLMSFLDLLGFQGIAAGIVKPVFIIIFALLFVVNFIITRHIYKAGITGDYHLSNFVFGLLFLAITGFVFVTFRSFTTNLIFVFFALNALLVLNSLLGLIAKARGQYPASEAMTANIENPNDFIEFEDSDNNEQILESKAIGINDVVENTGEIKVIKDNKDKQKIVDRPAEDKKESQSEDVKKTIDNSKEKKQEKETAKSDKKTERKVIEKDSKVVFESKKSSVNNKNNENTIKNSRPVEVKKSKTNKISYANTDKDGEIYGEDEANKIRKEKDEKVFDKDQFTGIKVKDINKEEK</sequence>
<feature type="transmembrane region" description="Helical" evidence="2">
    <location>
        <begin position="114"/>
        <end position="136"/>
    </location>
</feature>
<comment type="caution">
    <text evidence="3">The sequence shown here is derived from an EMBL/GenBank/DDBJ whole genome shotgun (WGS) entry which is preliminary data.</text>
</comment>
<proteinExistence type="predicted"/>
<keyword evidence="2" id="KW-0812">Transmembrane</keyword>
<feature type="transmembrane region" description="Helical" evidence="2">
    <location>
        <begin position="45"/>
        <end position="74"/>
    </location>
</feature>
<keyword evidence="2" id="KW-0472">Membrane</keyword>
<protein>
    <recommendedName>
        <fullName evidence="5">MFS transporter</fullName>
    </recommendedName>
</protein>
<evidence type="ECO:0000313" key="4">
    <source>
        <dbReference type="Proteomes" id="UP001637996"/>
    </source>
</evidence>
<feature type="compositionally biased region" description="Low complexity" evidence="1">
    <location>
        <begin position="257"/>
        <end position="271"/>
    </location>
</feature>
<evidence type="ECO:0000256" key="2">
    <source>
        <dbReference type="SAM" id="Phobius"/>
    </source>
</evidence>
<feature type="transmembrane region" description="Helical" evidence="2">
    <location>
        <begin position="7"/>
        <end position="33"/>
    </location>
</feature>
<feature type="transmembrane region" description="Helical" evidence="2">
    <location>
        <begin position="86"/>
        <end position="108"/>
    </location>
</feature>
<feature type="compositionally biased region" description="Basic and acidic residues" evidence="1">
    <location>
        <begin position="199"/>
        <end position="256"/>
    </location>
</feature>
<accession>A0ABW9M847</accession>
<dbReference type="RefSeq" id="WP_410031181.1">
    <property type="nucleotide sequence ID" value="NZ_JBGMEI010000005.1"/>
</dbReference>
<evidence type="ECO:0000256" key="1">
    <source>
        <dbReference type="SAM" id="MobiDB-lite"/>
    </source>
</evidence>
<name>A0ABW9M847_9FIRM</name>
<reference evidence="3 4" key="1">
    <citation type="journal article" date="2025" name="Anaerobe">
        <title>Description of Anaerococcus kampingiae sp. nov., Anaerococcus groningensis sp. nov., Anaerococcus martiniensis sp. nov., and Anaerococcus cruorum sp. nov., isolated from human clinical specimens.</title>
        <authorList>
            <person name="Boiten K.E."/>
            <person name="Meijer J."/>
            <person name="van Wezel E.M."/>
            <person name="Veloo A.C.M."/>
        </authorList>
    </citation>
    <scope>NUCLEOTIDE SEQUENCE [LARGE SCALE GENOMIC DNA]</scope>
    <source>
        <strain evidence="3 4">ENR0831</strain>
    </source>
</reference>
<dbReference type="Proteomes" id="UP001637996">
    <property type="component" value="Unassembled WGS sequence"/>
</dbReference>
<organism evidence="3 4">
    <name type="scientific">Anaerococcus martiniensis</name>
    <dbReference type="NCBI Taxonomy" id="3115615"/>
    <lineage>
        <taxon>Bacteria</taxon>
        <taxon>Bacillati</taxon>
        <taxon>Bacillota</taxon>
        <taxon>Tissierellia</taxon>
        <taxon>Tissierellales</taxon>
        <taxon>Peptoniphilaceae</taxon>
        <taxon>Anaerococcus</taxon>
    </lineage>
</organism>
<evidence type="ECO:0000313" key="3">
    <source>
        <dbReference type="EMBL" id="MFO3665487.1"/>
    </source>
</evidence>
<keyword evidence="4" id="KW-1185">Reference proteome</keyword>